<dbReference type="Proteomes" id="UP000810207">
    <property type="component" value="Unassembled WGS sequence"/>
</dbReference>
<comment type="caution">
    <text evidence="1">The sequence shown here is derived from an EMBL/GenBank/DDBJ whole genome shotgun (WGS) entry which is preliminary data.</text>
</comment>
<evidence type="ECO:0000313" key="2">
    <source>
        <dbReference type="Proteomes" id="UP000810207"/>
    </source>
</evidence>
<reference evidence="1 2" key="1">
    <citation type="submission" date="2021-03" db="EMBL/GenBank/DDBJ databases">
        <title>Genomic Encyclopedia of Type Strains, Phase IV (KMG-IV): sequencing the most valuable type-strain genomes for metagenomic binning, comparative biology and taxonomic classification.</title>
        <authorList>
            <person name="Goeker M."/>
        </authorList>
    </citation>
    <scope>NUCLEOTIDE SEQUENCE [LARGE SCALE GENOMIC DNA]</scope>
    <source>
        <strain evidence="1 2">DSM 21292</strain>
    </source>
</reference>
<keyword evidence="2" id="KW-1185">Reference proteome</keyword>
<name>A0ABS4RMG4_PAEXY</name>
<protein>
    <submittedName>
        <fullName evidence="1">Uncharacterized protein</fullName>
    </submittedName>
</protein>
<accession>A0ABS4RMG4</accession>
<gene>
    <name evidence="1" type="ORF">J2Z28_000130</name>
</gene>
<dbReference type="EMBL" id="JAGIKV010000001">
    <property type="protein sequence ID" value="MBP2243525.1"/>
    <property type="molecule type" value="Genomic_DNA"/>
</dbReference>
<organism evidence="1 2">
    <name type="scientific">Paenibacillus xylanexedens</name>
    <dbReference type="NCBI Taxonomy" id="528191"/>
    <lineage>
        <taxon>Bacteria</taxon>
        <taxon>Bacillati</taxon>
        <taxon>Bacillota</taxon>
        <taxon>Bacilli</taxon>
        <taxon>Bacillales</taxon>
        <taxon>Paenibacillaceae</taxon>
        <taxon>Paenibacillus</taxon>
    </lineage>
</organism>
<sequence>MWEQKRLKRLFPVGLFVLYGYRVTMLTVGSRTKR</sequence>
<proteinExistence type="predicted"/>
<evidence type="ECO:0000313" key="1">
    <source>
        <dbReference type="EMBL" id="MBP2243525.1"/>
    </source>
</evidence>